<dbReference type="RefSeq" id="WP_043830836.1">
    <property type="nucleotide sequence ID" value="NZ_FOKG01000040.1"/>
</dbReference>
<feature type="transmembrane region" description="Helical" evidence="6">
    <location>
        <begin position="68"/>
        <end position="88"/>
    </location>
</feature>
<name>A0A1I1CN04_9PSEU</name>
<evidence type="ECO:0000256" key="3">
    <source>
        <dbReference type="ARBA" id="ARBA00022692"/>
    </source>
</evidence>
<sequence>MILAAGFGLVIGVTLGLLGAGGSILAVPALVYGMGEPVRQAIPASLVMVGLSAMGGVVPRLRQGIVRWPIAGVFGAAGAGAAFGGAAVGRLVSAQVLLLAFAVVMVAAAVRMLLGPTEPRGACTVSGGRVNWRSCLPRALGVGAAVGFLTGLFGVGGGFLVVPALVLMLGLDMPAAVATSLLIVTINSIAGLAAHWDAVTELDYPVVAAFTIAALAASVASGRLAGRVDADRLRRWFAYLVIAVAVFVAVQALINTSALT</sequence>
<dbReference type="PANTHER" id="PTHR43701:SF2">
    <property type="entry name" value="MEMBRANE TRANSPORTER PROTEIN YJNA-RELATED"/>
    <property type="match status" value="1"/>
</dbReference>
<dbReference type="EMBL" id="FOKG01000040">
    <property type="protein sequence ID" value="SFB64085.1"/>
    <property type="molecule type" value="Genomic_DNA"/>
</dbReference>
<comment type="similarity">
    <text evidence="2 6">Belongs to the 4-toluene sulfonate uptake permease (TSUP) (TC 2.A.102) family.</text>
</comment>
<feature type="transmembrane region" description="Helical" evidence="6">
    <location>
        <begin position="94"/>
        <end position="114"/>
    </location>
</feature>
<keyword evidence="8" id="KW-1185">Reference proteome</keyword>
<evidence type="ECO:0000256" key="4">
    <source>
        <dbReference type="ARBA" id="ARBA00022989"/>
    </source>
</evidence>
<dbReference type="AlphaFoldDB" id="A0A1I1CN04"/>
<dbReference type="OrthoDB" id="3213420at2"/>
<organism evidence="7 8">
    <name type="scientific">Amycolatopsis marina</name>
    <dbReference type="NCBI Taxonomy" id="490629"/>
    <lineage>
        <taxon>Bacteria</taxon>
        <taxon>Bacillati</taxon>
        <taxon>Actinomycetota</taxon>
        <taxon>Actinomycetes</taxon>
        <taxon>Pseudonocardiales</taxon>
        <taxon>Pseudonocardiaceae</taxon>
        <taxon>Amycolatopsis</taxon>
    </lineage>
</organism>
<evidence type="ECO:0000256" key="6">
    <source>
        <dbReference type="RuleBase" id="RU363041"/>
    </source>
</evidence>
<proteinExistence type="inferred from homology"/>
<dbReference type="Pfam" id="PF01925">
    <property type="entry name" value="TauE"/>
    <property type="match status" value="1"/>
</dbReference>
<keyword evidence="5 6" id="KW-0472">Membrane</keyword>
<comment type="subcellular location">
    <subcellularLocation>
        <location evidence="6">Cell membrane</location>
        <topology evidence="6">Multi-pass membrane protein</topology>
    </subcellularLocation>
    <subcellularLocation>
        <location evidence="1">Membrane</location>
        <topology evidence="1">Multi-pass membrane protein</topology>
    </subcellularLocation>
</comment>
<dbReference type="PANTHER" id="PTHR43701">
    <property type="entry name" value="MEMBRANE TRANSPORTER PROTEIN MJ0441-RELATED"/>
    <property type="match status" value="1"/>
</dbReference>
<evidence type="ECO:0000256" key="2">
    <source>
        <dbReference type="ARBA" id="ARBA00009142"/>
    </source>
</evidence>
<feature type="transmembrane region" description="Helical" evidence="6">
    <location>
        <begin position="42"/>
        <end position="61"/>
    </location>
</feature>
<feature type="transmembrane region" description="Helical" evidence="6">
    <location>
        <begin position="175"/>
        <end position="194"/>
    </location>
</feature>
<accession>A0A1I1CN04</accession>
<dbReference type="InterPro" id="IPR002781">
    <property type="entry name" value="TM_pro_TauE-like"/>
</dbReference>
<evidence type="ECO:0000313" key="8">
    <source>
        <dbReference type="Proteomes" id="UP000243799"/>
    </source>
</evidence>
<keyword evidence="3 6" id="KW-0812">Transmembrane</keyword>
<feature type="transmembrane region" description="Helical" evidence="6">
    <location>
        <begin position="139"/>
        <end position="169"/>
    </location>
</feature>
<keyword evidence="4 6" id="KW-1133">Transmembrane helix</keyword>
<feature type="transmembrane region" description="Helical" evidence="6">
    <location>
        <begin position="236"/>
        <end position="254"/>
    </location>
</feature>
<dbReference type="STRING" id="490629.SAMN05216266_1407"/>
<dbReference type="Proteomes" id="UP000243799">
    <property type="component" value="Unassembled WGS sequence"/>
</dbReference>
<feature type="transmembrane region" description="Helical" evidence="6">
    <location>
        <begin position="206"/>
        <end position="224"/>
    </location>
</feature>
<evidence type="ECO:0000256" key="1">
    <source>
        <dbReference type="ARBA" id="ARBA00004141"/>
    </source>
</evidence>
<dbReference type="GO" id="GO:0005886">
    <property type="term" value="C:plasma membrane"/>
    <property type="evidence" value="ECO:0007669"/>
    <property type="project" value="UniProtKB-SubCell"/>
</dbReference>
<keyword evidence="6" id="KW-1003">Cell membrane</keyword>
<gene>
    <name evidence="7" type="ORF">SAMN05216266_1407</name>
</gene>
<evidence type="ECO:0000313" key="7">
    <source>
        <dbReference type="EMBL" id="SFB64085.1"/>
    </source>
</evidence>
<evidence type="ECO:0000256" key="5">
    <source>
        <dbReference type="ARBA" id="ARBA00023136"/>
    </source>
</evidence>
<protein>
    <recommendedName>
        <fullName evidence="6">Probable membrane transporter protein</fullName>
    </recommendedName>
</protein>
<reference evidence="8" key="1">
    <citation type="submission" date="2016-10" db="EMBL/GenBank/DDBJ databases">
        <authorList>
            <person name="Varghese N."/>
            <person name="Submissions S."/>
        </authorList>
    </citation>
    <scope>NUCLEOTIDE SEQUENCE [LARGE SCALE GENOMIC DNA]</scope>
    <source>
        <strain evidence="8">CGMCC 4.3568</strain>
    </source>
</reference>
<dbReference type="InterPro" id="IPR051598">
    <property type="entry name" value="TSUP/Inactive_protease-like"/>
</dbReference>